<keyword evidence="9" id="KW-1185">Reference proteome</keyword>
<comment type="catalytic activity">
    <reaction evidence="1">
        <text>L-alanine = D-alanine</text>
        <dbReference type="Rhea" id="RHEA:20249"/>
        <dbReference type="ChEBI" id="CHEBI:57416"/>
        <dbReference type="ChEBI" id="CHEBI:57972"/>
        <dbReference type="EC" id="5.1.1.1"/>
    </reaction>
</comment>
<dbReference type="InterPro" id="IPR011079">
    <property type="entry name" value="Ala_racemase_C"/>
</dbReference>
<dbReference type="CDD" id="cd00430">
    <property type="entry name" value="PLPDE_III_AR"/>
    <property type="match status" value="1"/>
</dbReference>
<dbReference type="EMBL" id="JAASQP010000001">
    <property type="protein sequence ID" value="NIJ23597.1"/>
    <property type="molecule type" value="Genomic_DNA"/>
</dbReference>
<sequence length="362" mass="37365">MTRRGGAAASGSLPVAAMTVPAPLRLHIDRSALVANWRALSALSGRAACGAAVKADGYGLGARAVVAALADAGCSDFFVATWAEAAAIADLGVPISVLHGVRAEDMPMATRHPAARPVLSTPAQVARWRGGNGGACDVMVDTGMNRLGIGIEDVASGLLDGLAIETLMSHLACADEDRAMNARQRDALAGLAGKTGARRLSLANSAGIALGHHYAFDLTRPGLSLYGGVQVAALEGVIRQVVTPHAQVLQRRTVPAGATVGYSATWTAPRDTAVAILNLGYADGYFRGFSDRGAARISDLRLPVIGRVSMDLLAIDVTAAPAIGEGDWVAIDFALPDASAASGMSQYELLTGMGARYDRQWI</sequence>
<comment type="caution">
    <text evidence="8">The sequence shown here is derived from an EMBL/GenBank/DDBJ whole genome shotgun (WGS) entry which is preliminary data.</text>
</comment>
<dbReference type="GO" id="GO:0008784">
    <property type="term" value="F:alanine racemase activity"/>
    <property type="evidence" value="ECO:0007669"/>
    <property type="project" value="UniProtKB-EC"/>
</dbReference>
<evidence type="ECO:0000256" key="2">
    <source>
        <dbReference type="ARBA" id="ARBA00001933"/>
    </source>
</evidence>
<dbReference type="InterPro" id="IPR029066">
    <property type="entry name" value="PLP-binding_barrel"/>
</dbReference>
<feature type="domain" description="Alanine racemase C-terminal" evidence="7">
    <location>
        <begin position="241"/>
        <end position="362"/>
    </location>
</feature>
<gene>
    <name evidence="8" type="ORF">FHT01_001139</name>
</gene>
<evidence type="ECO:0000313" key="8">
    <source>
        <dbReference type="EMBL" id="NIJ23597.1"/>
    </source>
</evidence>
<dbReference type="InterPro" id="IPR000821">
    <property type="entry name" value="Ala_racemase"/>
</dbReference>
<name>A0ABX0U486_9SPHN</name>
<reference evidence="8 9" key="1">
    <citation type="submission" date="2020-03" db="EMBL/GenBank/DDBJ databases">
        <title>Genomic Encyclopedia of Type Strains, Phase IV (KMG-IV): sequencing the most valuable type-strain genomes for metagenomic binning, comparative biology and taxonomic classification.</title>
        <authorList>
            <person name="Goeker M."/>
        </authorList>
    </citation>
    <scope>NUCLEOTIDE SEQUENCE [LARGE SCALE GENOMIC DNA]</scope>
    <source>
        <strain evidence="8 9">DSM 22753</strain>
    </source>
</reference>
<dbReference type="Proteomes" id="UP000788153">
    <property type="component" value="Unassembled WGS sequence"/>
</dbReference>
<dbReference type="SMART" id="SM01005">
    <property type="entry name" value="Ala_racemase_C"/>
    <property type="match status" value="1"/>
</dbReference>
<dbReference type="PRINTS" id="PR00992">
    <property type="entry name" value="ALARACEMASE"/>
</dbReference>
<dbReference type="InterPro" id="IPR020622">
    <property type="entry name" value="Ala_racemase_pyridoxalP-BS"/>
</dbReference>
<keyword evidence="5" id="KW-0663">Pyridoxal phosphate</keyword>
<comment type="cofactor">
    <cofactor evidence="2">
        <name>pyridoxal 5'-phosphate</name>
        <dbReference type="ChEBI" id="CHEBI:597326"/>
    </cofactor>
</comment>
<dbReference type="SUPFAM" id="SSF50621">
    <property type="entry name" value="Alanine racemase C-terminal domain-like"/>
    <property type="match status" value="1"/>
</dbReference>
<evidence type="ECO:0000256" key="4">
    <source>
        <dbReference type="ARBA" id="ARBA00013089"/>
    </source>
</evidence>
<proteinExistence type="inferred from homology"/>
<organism evidence="8 9">
    <name type="scientific">Sphingomonas japonica</name>
    <dbReference type="NCBI Taxonomy" id="511662"/>
    <lineage>
        <taxon>Bacteria</taxon>
        <taxon>Pseudomonadati</taxon>
        <taxon>Pseudomonadota</taxon>
        <taxon>Alphaproteobacteria</taxon>
        <taxon>Sphingomonadales</taxon>
        <taxon>Sphingomonadaceae</taxon>
        <taxon>Sphingomonas</taxon>
    </lineage>
</organism>
<dbReference type="PANTHER" id="PTHR30511">
    <property type="entry name" value="ALANINE RACEMASE"/>
    <property type="match status" value="1"/>
</dbReference>
<dbReference type="Pfam" id="PF00842">
    <property type="entry name" value="Ala_racemase_C"/>
    <property type="match status" value="1"/>
</dbReference>
<dbReference type="SUPFAM" id="SSF51419">
    <property type="entry name" value="PLP-binding barrel"/>
    <property type="match status" value="1"/>
</dbReference>
<evidence type="ECO:0000313" key="9">
    <source>
        <dbReference type="Proteomes" id="UP000788153"/>
    </source>
</evidence>
<evidence type="ECO:0000256" key="5">
    <source>
        <dbReference type="ARBA" id="ARBA00022898"/>
    </source>
</evidence>
<protein>
    <recommendedName>
        <fullName evidence="4">alanine racemase</fullName>
        <ecNumber evidence="4">5.1.1.1</ecNumber>
    </recommendedName>
</protein>
<evidence type="ECO:0000256" key="1">
    <source>
        <dbReference type="ARBA" id="ARBA00000316"/>
    </source>
</evidence>
<keyword evidence="6 8" id="KW-0413">Isomerase</keyword>
<accession>A0ABX0U486</accession>
<dbReference type="Gene3D" id="3.20.20.10">
    <property type="entry name" value="Alanine racemase"/>
    <property type="match status" value="1"/>
</dbReference>
<dbReference type="EC" id="5.1.1.1" evidence="4"/>
<evidence type="ECO:0000256" key="6">
    <source>
        <dbReference type="ARBA" id="ARBA00023235"/>
    </source>
</evidence>
<dbReference type="PANTHER" id="PTHR30511:SF0">
    <property type="entry name" value="ALANINE RACEMASE, CATABOLIC-RELATED"/>
    <property type="match status" value="1"/>
</dbReference>
<dbReference type="InterPro" id="IPR001608">
    <property type="entry name" value="Ala_racemase_N"/>
</dbReference>
<dbReference type="Pfam" id="PF01168">
    <property type="entry name" value="Ala_racemase_N"/>
    <property type="match status" value="1"/>
</dbReference>
<evidence type="ECO:0000259" key="7">
    <source>
        <dbReference type="SMART" id="SM01005"/>
    </source>
</evidence>
<comment type="similarity">
    <text evidence="3">Belongs to the alanine racemase family.</text>
</comment>
<dbReference type="NCBIfam" id="TIGR00492">
    <property type="entry name" value="alr"/>
    <property type="match status" value="1"/>
</dbReference>
<dbReference type="Gene3D" id="2.40.37.10">
    <property type="entry name" value="Lyase, Ornithine Decarboxylase, Chain A, domain 1"/>
    <property type="match status" value="1"/>
</dbReference>
<evidence type="ECO:0000256" key="3">
    <source>
        <dbReference type="ARBA" id="ARBA00007880"/>
    </source>
</evidence>
<dbReference type="PROSITE" id="PS00395">
    <property type="entry name" value="ALANINE_RACEMASE"/>
    <property type="match status" value="1"/>
</dbReference>
<dbReference type="InterPro" id="IPR009006">
    <property type="entry name" value="Ala_racemase/Decarboxylase_C"/>
</dbReference>